<dbReference type="EMBL" id="CP034550">
    <property type="protein sequence ID" value="QFZ20097.1"/>
    <property type="molecule type" value="Genomic_DNA"/>
</dbReference>
<evidence type="ECO:0000313" key="1">
    <source>
        <dbReference type="EMBL" id="QFZ20097.1"/>
    </source>
</evidence>
<gene>
    <name evidence="1" type="ORF">EKG83_24145</name>
</gene>
<accession>A0A5Q0H1F2</accession>
<reference evidence="2" key="1">
    <citation type="journal article" date="2021" name="Curr. Microbiol.">
        <title>Complete genome of nocamycin-producing strain Saccharothrix syringae NRRL B-16468 reveals the biosynthetic potential for secondary metabolites.</title>
        <authorList>
            <person name="Mo X."/>
            <person name="Yang S."/>
        </authorList>
    </citation>
    <scope>NUCLEOTIDE SEQUENCE [LARGE SCALE GENOMIC DNA]</scope>
    <source>
        <strain evidence="2">ATCC 51364 / DSM 43886 / JCM 6844 / KCTC 9398 / NBRC 14523 / NRRL B-16468 / INA 2240</strain>
    </source>
</reference>
<proteinExistence type="predicted"/>
<evidence type="ECO:0000313" key="2">
    <source>
        <dbReference type="Proteomes" id="UP000325787"/>
    </source>
</evidence>
<sequence length="125" mass="14012">MAVVRNSGGRRVLTVEDDRRLAGLSVRGLPAKNFVVDHAPRRVWTCRSTCAGPRHHRNSRRVSSNLGHTVRTVALWGDRRYEKSDRLVARRGDCAGKTYVARGGPAFGCRLCRVVRLTRFDGQGR</sequence>
<dbReference type="Proteomes" id="UP000325787">
    <property type="component" value="Chromosome"/>
</dbReference>
<dbReference type="KEGG" id="ssyi:EKG83_24145"/>
<dbReference type="AlphaFoldDB" id="A0A5Q0H1F2"/>
<name>A0A5Q0H1F2_SACSY</name>
<protein>
    <submittedName>
        <fullName evidence="1">Uncharacterized protein</fullName>
    </submittedName>
</protein>
<keyword evidence="2" id="KW-1185">Reference proteome</keyword>
<organism evidence="1 2">
    <name type="scientific">Saccharothrix syringae</name>
    <name type="common">Nocardiopsis syringae</name>
    <dbReference type="NCBI Taxonomy" id="103733"/>
    <lineage>
        <taxon>Bacteria</taxon>
        <taxon>Bacillati</taxon>
        <taxon>Actinomycetota</taxon>
        <taxon>Actinomycetes</taxon>
        <taxon>Pseudonocardiales</taxon>
        <taxon>Pseudonocardiaceae</taxon>
        <taxon>Saccharothrix</taxon>
    </lineage>
</organism>